<gene>
    <name evidence="1" type="ORF">LCGC14_1989030</name>
</gene>
<proteinExistence type="predicted"/>
<accession>A0A0F9I3N8</accession>
<dbReference type="Gene3D" id="3.40.50.1000">
    <property type="entry name" value="HAD superfamily/HAD-like"/>
    <property type="match status" value="1"/>
</dbReference>
<name>A0A0F9I3N8_9ZZZZ</name>
<sequence>MKPWIGVDLDGTLAEFHPVDDLNSLSFNPTGIGEPIQLMVDKVKCLLDRGDEVKIFTARVSEEWPERCGASKQDIREAIDNWLLKTFGRLLPVTCTKDSYCIELWDDIARSVVRNTGRIRG</sequence>
<evidence type="ECO:0000313" key="1">
    <source>
        <dbReference type="EMBL" id="KKL82012.1"/>
    </source>
</evidence>
<comment type="caution">
    <text evidence="1">The sequence shown here is derived from an EMBL/GenBank/DDBJ whole genome shotgun (WGS) entry which is preliminary data.</text>
</comment>
<dbReference type="InterPro" id="IPR036412">
    <property type="entry name" value="HAD-like_sf"/>
</dbReference>
<protein>
    <recommendedName>
        <fullName evidence="2">FCP1 homology domain-containing protein</fullName>
    </recommendedName>
</protein>
<dbReference type="SUPFAM" id="SSF56784">
    <property type="entry name" value="HAD-like"/>
    <property type="match status" value="1"/>
</dbReference>
<evidence type="ECO:0008006" key="2">
    <source>
        <dbReference type="Google" id="ProtNLM"/>
    </source>
</evidence>
<dbReference type="InterPro" id="IPR023214">
    <property type="entry name" value="HAD_sf"/>
</dbReference>
<organism evidence="1">
    <name type="scientific">marine sediment metagenome</name>
    <dbReference type="NCBI Taxonomy" id="412755"/>
    <lineage>
        <taxon>unclassified sequences</taxon>
        <taxon>metagenomes</taxon>
        <taxon>ecological metagenomes</taxon>
    </lineage>
</organism>
<dbReference type="AlphaFoldDB" id="A0A0F9I3N8"/>
<dbReference type="EMBL" id="LAZR01022392">
    <property type="protein sequence ID" value="KKL82012.1"/>
    <property type="molecule type" value="Genomic_DNA"/>
</dbReference>
<reference evidence="1" key="1">
    <citation type="journal article" date="2015" name="Nature">
        <title>Complex archaea that bridge the gap between prokaryotes and eukaryotes.</title>
        <authorList>
            <person name="Spang A."/>
            <person name="Saw J.H."/>
            <person name="Jorgensen S.L."/>
            <person name="Zaremba-Niedzwiedzka K."/>
            <person name="Martijn J."/>
            <person name="Lind A.E."/>
            <person name="van Eijk R."/>
            <person name="Schleper C."/>
            <person name="Guy L."/>
            <person name="Ettema T.J."/>
        </authorList>
    </citation>
    <scope>NUCLEOTIDE SEQUENCE</scope>
</reference>